<dbReference type="InterPro" id="IPR017452">
    <property type="entry name" value="GPCR_Rhodpsn_7TM"/>
</dbReference>
<name>A0A8C4RFD6_ERPCA</name>
<keyword evidence="6 12" id="KW-0472">Membrane</keyword>
<keyword evidence="3 11" id="KW-0812">Transmembrane</keyword>
<keyword evidence="15" id="KW-1185">Reference proteome</keyword>
<evidence type="ECO:0000256" key="1">
    <source>
        <dbReference type="ARBA" id="ARBA00004651"/>
    </source>
</evidence>
<dbReference type="PANTHER" id="PTHR24249">
    <property type="entry name" value="HISTAMINE RECEPTOR-RELATED G-PROTEIN COUPLED RECEPTOR"/>
    <property type="match status" value="1"/>
</dbReference>
<evidence type="ECO:0000313" key="14">
    <source>
        <dbReference type="Ensembl" id="ENSECRP00000001802.1"/>
    </source>
</evidence>
<evidence type="ECO:0000256" key="2">
    <source>
        <dbReference type="ARBA" id="ARBA00022475"/>
    </source>
</evidence>
<comment type="subcellular location">
    <subcellularLocation>
        <location evidence="1">Cell membrane</location>
        <topology evidence="1">Multi-pass membrane protein</topology>
    </subcellularLocation>
</comment>
<dbReference type="PROSITE" id="PS50262">
    <property type="entry name" value="G_PROTEIN_RECEP_F1_2"/>
    <property type="match status" value="1"/>
</dbReference>
<feature type="transmembrane region" description="Helical" evidence="12">
    <location>
        <begin position="64"/>
        <end position="85"/>
    </location>
</feature>
<evidence type="ECO:0000256" key="3">
    <source>
        <dbReference type="ARBA" id="ARBA00022692"/>
    </source>
</evidence>
<accession>A0A8C4RFD6</accession>
<proteinExistence type="inferred from homology"/>
<feature type="transmembrane region" description="Helical" evidence="12">
    <location>
        <begin position="139"/>
        <end position="163"/>
    </location>
</feature>
<dbReference type="Pfam" id="PF00001">
    <property type="entry name" value="7tm_1"/>
    <property type="match status" value="1"/>
</dbReference>
<feature type="transmembrane region" description="Helical" evidence="12">
    <location>
        <begin position="183"/>
        <end position="216"/>
    </location>
</feature>
<dbReference type="Ensembl" id="ENSECRT00000001826.1">
    <property type="protein sequence ID" value="ENSECRP00000001802.1"/>
    <property type="gene ID" value="ENSECRG00000001243.1"/>
</dbReference>
<dbReference type="InterPro" id="IPR000276">
    <property type="entry name" value="GPCR_Rhodpsn"/>
</dbReference>
<keyword evidence="2" id="KW-1003">Cell membrane</keyword>
<evidence type="ECO:0000256" key="7">
    <source>
        <dbReference type="ARBA" id="ARBA00023157"/>
    </source>
</evidence>
<feature type="domain" description="G-protein coupled receptors family 1 profile" evidence="13">
    <location>
        <begin position="44"/>
        <end position="303"/>
    </location>
</feature>
<evidence type="ECO:0000256" key="9">
    <source>
        <dbReference type="ARBA" id="ARBA00023180"/>
    </source>
</evidence>
<dbReference type="Proteomes" id="UP000694620">
    <property type="component" value="Chromosome 3"/>
</dbReference>
<evidence type="ECO:0000313" key="15">
    <source>
        <dbReference type="Proteomes" id="UP000694620"/>
    </source>
</evidence>
<evidence type="ECO:0000256" key="11">
    <source>
        <dbReference type="RuleBase" id="RU000688"/>
    </source>
</evidence>
<reference evidence="14" key="3">
    <citation type="submission" date="2025-09" db="UniProtKB">
        <authorList>
            <consortium name="Ensembl"/>
        </authorList>
    </citation>
    <scope>IDENTIFICATION</scope>
</reference>
<dbReference type="GO" id="GO:0005886">
    <property type="term" value="C:plasma membrane"/>
    <property type="evidence" value="ECO:0007669"/>
    <property type="project" value="UniProtKB-SubCell"/>
</dbReference>
<reference evidence="14" key="1">
    <citation type="submission" date="2021-06" db="EMBL/GenBank/DDBJ databases">
        <authorList>
            <consortium name="Wellcome Sanger Institute Data Sharing"/>
        </authorList>
    </citation>
    <scope>NUCLEOTIDE SEQUENCE [LARGE SCALE GENOMIC DNA]</scope>
</reference>
<evidence type="ECO:0000256" key="6">
    <source>
        <dbReference type="ARBA" id="ARBA00023136"/>
    </source>
</evidence>
<evidence type="ECO:0000256" key="5">
    <source>
        <dbReference type="ARBA" id="ARBA00023040"/>
    </source>
</evidence>
<evidence type="ECO:0000256" key="8">
    <source>
        <dbReference type="ARBA" id="ARBA00023170"/>
    </source>
</evidence>
<evidence type="ECO:0000256" key="10">
    <source>
        <dbReference type="ARBA" id="ARBA00023224"/>
    </source>
</evidence>
<feature type="transmembrane region" description="Helical" evidence="12">
    <location>
        <begin position="28"/>
        <end position="52"/>
    </location>
</feature>
<keyword evidence="7" id="KW-1015">Disulfide bond</keyword>
<feature type="transmembrane region" description="Helical" evidence="12">
    <location>
        <begin position="288"/>
        <end position="306"/>
    </location>
</feature>
<dbReference type="PANTHER" id="PTHR24249:SF381">
    <property type="entry name" value="TRACE AMINE ASSOCIATED RECEPTOR 19P-RELATED"/>
    <property type="match status" value="1"/>
</dbReference>
<dbReference type="PROSITE" id="PS00237">
    <property type="entry name" value="G_PROTEIN_RECEP_F1_1"/>
    <property type="match status" value="1"/>
</dbReference>
<feature type="transmembrane region" description="Helical" evidence="12">
    <location>
        <begin position="105"/>
        <end position="127"/>
    </location>
</feature>
<keyword evidence="10 11" id="KW-0807">Transducer</keyword>
<dbReference type="InterPro" id="IPR050569">
    <property type="entry name" value="TAAR"/>
</dbReference>
<protein>
    <recommendedName>
        <fullName evidence="13">G-protein coupled receptors family 1 profile domain-containing protein</fullName>
    </recommendedName>
</protein>
<dbReference type="CDD" id="cd15055">
    <property type="entry name" value="7tmA_TAARs"/>
    <property type="match status" value="1"/>
</dbReference>
<sequence length="339" mass="38107">ITDGKVWNGNTSGSTSLEKKNQITTISVFVYLFSACFVILTVSGNLIVIISISHFKQLHTPSNVLVLSLAVADFFIGIFSFPFLAIKTIENCWNFGDIFCFVYNLIGLSLTSVSISNLVFIAVDRYFAVCDPLLYSTKITVYVASVFTAISWLFSLLYTLIILNLNEIGTLGGDEGCRNDCFVIFSANFVIIDLLVTFIMPYSLMISLYLNIFIVARRHARAIRSMEQNQNCMVGIKKNISTKSERKAAKTLGIVMAVFVFCWVPYYICYLIDSFLNISAPAVVKNVLVWLAYFNSSLNPVIYAFFYPWFQKSLKLIVTCEIFAPASSLINFRSPYGFI</sequence>
<keyword evidence="8 11" id="KW-0675">Receptor</keyword>
<dbReference type="PRINTS" id="PR01830">
    <property type="entry name" value="TRACEAMINER"/>
</dbReference>
<organism evidence="14 15">
    <name type="scientific">Erpetoichthys calabaricus</name>
    <name type="common">Rope fish</name>
    <name type="synonym">Calamoichthys calabaricus</name>
    <dbReference type="NCBI Taxonomy" id="27687"/>
    <lineage>
        <taxon>Eukaryota</taxon>
        <taxon>Metazoa</taxon>
        <taxon>Chordata</taxon>
        <taxon>Craniata</taxon>
        <taxon>Vertebrata</taxon>
        <taxon>Euteleostomi</taxon>
        <taxon>Actinopterygii</taxon>
        <taxon>Polypteriformes</taxon>
        <taxon>Polypteridae</taxon>
        <taxon>Erpetoichthys</taxon>
    </lineage>
</organism>
<keyword evidence="9" id="KW-0325">Glycoprotein</keyword>
<evidence type="ECO:0000259" key="13">
    <source>
        <dbReference type="PROSITE" id="PS50262"/>
    </source>
</evidence>
<evidence type="ECO:0000256" key="4">
    <source>
        <dbReference type="ARBA" id="ARBA00022989"/>
    </source>
</evidence>
<reference evidence="14" key="2">
    <citation type="submission" date="2025-08" db="UniProtKB">
        <authorList>
            <consortium name="Ensembl"/>
        </authorList>
    </citation>
    <scope>IDENTIFICATION</scope>
</reference>
<feature type="transmembrane region" description="Helical" evidence="12">
    <location>
        <begin position="248"/>
        <end position="268"/>
    </location>
</feature>
<keyword evidence="5 11" id="KW-0297">G-protein coupled receptor</keyword>
<dbReference type="SUPFAM" id="SSF81321">
    <property type="entry name" value="Family A G protein-coupled receptor-like"/>
    <property type="match status" value="1"/>
</dbReference>
<dbReference type="InterPro" id="IPR009132">
    <property type="entry name" value="TAAR_fam"/>
</dbReference>
<dbReference type="FunFam" id="1.20.1070.10:FF:000030">
    <property type="entry name" value="trace amine-associated receptor 1"/>
    <property type="match status" value="1"/>
</dbReference>
<evidence type="ECO:0000256" key="12">
    <source>
        <dbReference type="SAM" id="Phobius"/>
    </source>
</evidence>
<dbReference type="SMART" id="SM01381">
    <property type="entry name" value="7TM_GPCR_Srsx"/>
    <property type="match status" value="1"/>
</dbReference>
<dbReference type="Gene3D" id="1.20.1070.10">
    <property type="entry name" value="Rhodopsin 7-helix transmembrane proteins"/>
    <property type="match status" value="1"/>
</dbReference>
<dbReference type="GeneTree" id="ENSGT00950000182934"/>
<gene>
    <name evidence="14" type="primary">LOC114649432</name>
</gene>
<comment type="similarity">
    <text evidence="11">Belongs to the G-protein coupled receptor 1 family.</text>
</comment>
<keyword evidence="4 12" id="KW-1133">Transmembrane helix</keyword>
<dbReference type="AlphaFoldDB" id="A0A8C4RFD6"/>
<dbReference type="PRINTS" id="PR00237">
    <property type="entry name" value="GPCRRHODOPSN"/>
</dbReference>
<dbReference type="GO" id="GO:0001594">
    <property type="term" value="F:trace-amine receptor activity"/>
    <property type="evidence" value="ECO:0007669"/>
    <property type="project" value="InterPro"/>
</dbReference>